<dbReference type="SUPFAM" id="SSF51230">
    <property type="entry name" value="Single hybrid motif"/>
    <property type="match status" value="2"/>
</dbReference>
<evidence type="ECO:0000256" key="4">
    <source>
        <dbReference type="ARBA" id="ARBA00022823"/>
    </source>
</evidence>
<dbReference type="PROSITE" id="PS50968">
    <property type="entry name" value="BIOTINYL_LIPOYL"/>
    <property type="match status" value="2"/>
</dbReference>
<keyword evidence="4" id="KW-0450">Lipoyl</keyword>
<dbReference type="InterPro" id="IPR050743">
    <property type="entry name" value="2-oxoacid_DH_E2_comp"/>
</dbReference>
<feature type="domain" description="Lipoyl-binding" evidence="6">
    <location>
        <begin position="126"/>
        <end position="201"/>
    </location>
</feature>
<evidence type="ECO:0000256" key="5">
    <source>
        <dbReference type="ARBA" id="ARBA00023315"/>
    </source>
</evidence>
<dbReference type="GO" id="GO:0016407">
    <property type="term" value="F:acetyltransferase activity"/>
    <property type="evidence" value="ECO:0007669"/>
    <property type="project" value="TreeGrafter"/>
</dbReference>
<proteinExistence type="inferred from homology"/>
<evidence type="ECO:0000256" key="1">
    <source>
        <dbReference type="ARBA" id="ARBA00001938"/>
    </source>
</evidence>
<dbReference type="FunFam" id="3.30.559.10:FF:000007">
    <property type="entry name" value="Dihydrolipoamide acetyltransferase component of pyruvate dehydrogenase complex"/>
    <property type="match status" value="1"/>
</dbReference>
<dbReference type="AlphaFoldDB" id="A0A6J6DKX1"/>
<protein>
    <submittedName>
        <fullName evidence="8">Unannotated protein</fullName>
    </submittedName>
</protein>
<dbReference type="EMBL" id="CAEZTE010000038">
    <property type="protein sequence ID" value="CAB4564802.1"/>
    <property type="molecule type" value="Genomic_DNA"/>
</dbReference>
<dbReference type="NCBIfam" id="TIGR02927">
    <property type="entry name" value="SucB_Actino"/>
    <property type="match status" value="1"/>
</dbReference>
<dbReference type="PROSITE" id="PS51826">
    <property type="entry name" value="PSBD"/>
    <property type="match status" value="1"/>
</dbReference>
<accession>A0A6J6DKX1</accession>
<name>A0A6J6DKX1_9ZZZZ</name>
<dbReference type="Pfam" id="PF00364">
    <property type="entry name" value="Biotin_lipoyl"/>
    <property type="match status" value="2"/>
</dbReference>
<comment type="similarity">
    <text evidence="2">Belongs to the 2-oxoacid dehydrogenase family.</text>
</comment>
<dbReference type="InterPro" id="IPR011053">
    <property type="entry name" value="Single_hybrid_motif"/>
</dbReference>
<dbReference type="GO" id="GO:0031405">
    <property type="term" value="F:lipoic acid binding"/>
    <property type="evidence" value="ECO:0007669"/>
    <property type="project" value="TreeGrafter"/>
</dbReference>
<dbReference type="InterPro" id="IPR014276">
    <property type="entry name" value="2-oxoglutarate_DH_E2"/>
</dbReference>
<dbReference type="InterPro" id="IPR023213">
    <property type="entry name" value="CAT-like_dom_sf"/>
</dbReference>
<dbReference type="Pfam" id="PF02817">
    <property type="entry name" value="E3_binding"/>
    <property type="match status" value="1"/>
</dbReference>
<dbReference type="InterPro" id="IPR003016">
    <property type="entry name" value="2-oxoA_DH_lipoyl-BS"/>
</dbReference>
<organism evidence="8">
    <name type="scientific">freshwater metagenome</name>
    <dbReference type="NCBI Taxonomy" id="449393"/>
    <lineage>
        <taxon>unclassified sequences</taxon>
        <taxon>metagenomes</taxon>
        <taxon>ecological metagenomes</taxon>
    </lineage>
</organism>
<dbReference type="InterPro" id="IPR004167">
    <property type="entry name" value="PSBD"/>
</dbReference>
<keyword evidence="3" id="KW-0808">Transferase</keyword>
<dbReference type="Gene3D" id="3.30.559.10">
    <property type="entry name" value="Chloramphenicol acetyltransferase-like domain"/>
    <property type="match status" value="1"/>
</dbReference>
<dbReference type="PANTHER" id="PTHR43178:SF5">
    <property type="entry name" value="LIPOAMIDE ACYLTRANSFERASE COMPONENT OF BRANCHED-CHAIN ALPHA-KETO ACID DEHYDROGENASE COMPLEX, MITOCHONDRIAL"/>
    <property type="match status" value="1"/>
</dbReference>
<gene>
    <name evidence="8" type="ORF">UFOPK1599_00775</name>
</gene>
<dbReference type="GO" id="GO:0005737">
    <property type="term" value="C:cytoplasm"/>
    <property type="evidence" value="ECO:0007669"/>
    <property type="project" value="TreeGrafter"/>
</dbReference>
<dbReference type="InterPro" id="IPR001078">
    <property type="entry name" value="2-oxoacid_DH_actylTfrase"/>
</dbReference>
<sequence>MTFSLTMPALGESVTEGTVTRWLKKEGDQIAIDEPLLEVSTDKVDTEIPSPVAGVLQKIVVQVDSTVAVGAELAVISESGAAAPQKISEPVKAVEQPKAAAPVTPVAAAPVSAPTPVVATPATSGATIVAMPALGESVTEGTVTRWLKNVGDQINADEALLEVSTDKVDTEIPSPVTGTLLTIDVPVDSTVAVGARLASIGVSGSTPVVAAAVEKPAPIAPVVTAAPVAADPVISKPSQPPVAAAPVVNSARPDDSYVTPIVRKLAAEAGVNLSTIKGTGVGGRIRKEDILAATPKAAATPTAQVMASTNTTAKSSVITSPLRGTTVGMTRLRKVIADRMVESLKISAQLTTVVEVDVTKIDRLRNAAKAAFESREGVKLTFLPFFAVAICEALKQHPVLNSSVEGDQITYHAAEHLGVAVDTDRGLLVPVVKDAGDLNMGGIARKIADVAARTRENKITPDELGGGTFTLTNTGSRGALFDTPIINQPQVAILGLGAVVKRPMVVKGADGGETIAIRSMVYLALSYDHRVVDGADAARFLVTLKERLEEGRFESDLGL</sequence>
<dbReference type="PANTHER" id="PTHR43178">
    <property type="entry name" value="DIHYDROLIPOAMIDE ACETYLTRANSFERASE COMPONENT OF PYRUVATE DEHYDROGENASE COMPLEX"/>
    <property type="match status" value="1"/>
</dbReference>
<dbReference type="SUPFAM" id="SSF47005">
    <property type="entry name" value="Peripheral subunit-binding domain of 2-oxo acid dehydrogenase complex"/>
    <property type="match status" value="1"/>
</dbReference>
<dbReference type="Pfam" id="PF00198">
    <property type="entry name" value="2-oxoacid_dh"/>
    <property type="match status" value="1"/>
</dbReference>
<dbReference type="Gene3D" id="4.10.320.10">
    <property type="entry name" value="E3-binding domain"/>
    <property type="match status" value="1"/>
</dbReference>
<dbReference type="InterPro" id="IPR000089">
    <property type="entry name" value="Biotin_lipoyl"/>
</dbReference>
<feature type="domain" description="Peripheral subunit-binding (PSBD)" evidence="7">
    <location>
        <begin position="257"/>
        <end position="294"/>
    </location>
</feature>
<evidence type="ECO:0000313" key="8">
    <source>
        <dbReference type="EMBL" id="CAB4564802.1"/>
    </source>
</evidence>
<dbReference type="CDD" id="cd06849">
    <property type="entry name" value="lipoyl_domain"/>
    <property type="match status" value="2"/>
</dbReference>
<reference evidence="8" key="1">
    <citation type="submission" date="2020-05" db="EMBL/GenBank/DDBJ databases">
        <authorList>
            <person name="Chiriac C."/>
            <person name="Salcher M."/>
            <person name="Ghai R."/>
            <person name="Kavagutti S V."/>
        </authorList>
    </citation>
    <scope>NUCLEOTIDE SEQUENCE</scope>
</reference>
<dbReference type="Gene3D" id="2.40.50.100">
    <property type="match status" value="2"/>
</dbReference>
<evidence type="ECO:0000256" key="3">
    <source>
        <dbReference type="ARBA" id="ARBA00022679"/>
    </source>
</evidence>
<evidence type="ECO:0000259" key="7">
    <source>
        <dbReference type="PROSITE" id="PS51826"/>
    </source>
</evidence>
<evidence type="ECO:0000256" key="2">
    <source>
        <dbReference type="ARBA" id="ARBA00007317"/>
    </source>
</evidence>
<evidence type="ECO:0000259" key="6">
    <source>
        <dbReference type="PROSITE" id="PS50968"/>
    </source>
</evidence>
<dbReference type="SUPFAM" id="SSF52777">
    <property type="entry name" value="CoA-dependent acyltransferases"/>
    <property type="match status" value="1"/>
</dbReference>
<keyword evidence="5" id="KW-0012">Acyltransferase</keyword>
<feature type="domain" description="Lipoyl-binding" evidence="6">
    <location>
        <begin position="2"/>
        <end position="77"/>
    </location>
</feature>
<dbReference type="PROSITE" id="PS00189">
    <property type="entry name" value="LIPOYL"/>
    <property type="match status" value="2"/>
</dbReference>
<comment type="cofactor">
    <cofactor evidence="1">
        <name>(R)-lipoate</name>
        <dbReference type="ChEBI" id="CHEBI:83088"/>
    </cofactor>
</comment>
<dbReference type="InterPro" id="IPR036625">
    <property type="entry name" value="E3-bd_dom_sf"/>
</dbReference>